<name>A0A803MKK5_CHEQI</name>
<dbReference type="InterPro" id="IPR052929">
    <property type="entry name" value="RNase_H-like_EbsB-rel"/>
</dbReference>
<dbReference type="InterPro" id="IPR044730">
    <property type="entry name" value="RNase_H-like_dom_plant"/>
</dbReference>
<dbReference type="AlphaFoldDB" id="A0A803MKK5"/>
<dbReference type="SUPFAM" id="SSF53098">
    <property type="entry name" value="Ribonuclease H-like"/>
    <property type="match status" value="1"/>
</dbReference>
<feature type="domain" description="RNase H type-1" evidence="1">
    <location>
        <begin position="163"/>
        <end position="283"/>
    </location>
</feature>
<dbReference type="Gene3D" id="3.30.420.10">
    <property type="entry name" value="Ribonuclease H-like superfamily/Ribonuclease H"/>
    <property type="match status" value="1"/>
</dbReference>
<dbReference type="PANTHER" id="PTHR47074">
    <property type="entry name" value="BNAC02G40300D PROTEIN"/>
    <property type="match status" value="1"/>
</dbReference>
<keyword evidence="3" id="KW-1185">Reference proteome</keyword>
<dbReference type="InterPro" id="IPR002156">
    <property type="entry name" value="RNaseH_domain"/>
</dbReference>
<evidence type="ECO:0000313" key="3">
    <source>
        <dbReference type="Proteomes" id="UP000596660"/>
    </source>
</evidence>
<dbReference type="EnsemblPlants" id="AUR62031346-RA">
    <property type="protein sequence ID" value="AUR62031346-RA:cds"/>
    <property type="gene ID" value="AUR62031346"/>
</dbReference>
<dbReference type="PANTHER" id="PTHR47074:SF11">
    <property type="entry name" value="REVERSE TRANSCRIPTASE-LIKE PROTEIN"/>
    <property type="match status" value="1"/>
</dbReference>
<proteinExistence type="predicted"/>
<dbReference type="GO" id="GO:0004523">
    <property type="term" value="F:RNA-DNA hybrid ribonuclease activity"/>
    <property type="evidence" value="ECO:0007669"/>
    <property type="project" value="InterPro"/>
</dbReference>
<dbReference type="InterPro" id="IPR012337">
    <property type="entry name" value="RNaseH-like_sf"/>
</dbReference>
<dbReference type="Proteomes" id="UP000596660">
    <property type="component" value="Unplaced"/>
</dbReference>
<reference evidence="2" key="1">
    <citation type="journal article" date="2017" name="Nature">
        <title>The genome of Chenopodium quinoa.</title>
        <authorList>
            <person name="Jarvis D.E."/>
            <person name="Ho Y.S."/>
            <person name="Lightfoot D.J."/>
            <person name="Schmoeckel S.M."/>
            <person name="Li B."/>
            <person name="Borm T.J.A."/>
            <person name="Ohyanagi H."/>
            <person name="Mineta K."/>
            <person name="Michell C.T."/>
            <person name="Saber N."/>
            <person name="Kharbatia N.M."/>
            <person name="Rupper R.R."/>
            <person name="Sharp A.R."/>
            <person name="Dally N."/>
            <person name="Boughton B.A."/>
            <person name="Woo Y.H."/>
            <person name="Gao G."/>
            <person name="Schijlen E.G.W.M."/>
            <person name="Guo X."/>
            <person name="Momin A.A."/>
            <person name="Negrao S."/>
            <person name="Al-Babili S."/>
            <person name="Gehring C."/>
            <person name="Roessner U."/>
            <person name="Jung C."/>
            <person name="Murphy K."/>
            <person name="Arold S.T."/>
            <person name="Gojobori T."/>
            <person name="van der Linden C.G."/>
            <person name="van Loo E.N."/>
            <person name="Jellen E.N."/>
            <person name="Maughan P.J."/>
            <person name="Tester M."/>
        </authorList>
    </citation>
    <scope>NUCLEOTIDE SEQUENCE [LARGE SCALE GENOMIC DNA]</scope>
    <source>
        <strain evidence="2">cv. PI 614886</strain>
    </source>
</reference>
<accession>A0A803MKK5</accession>
<dbReference type="Gramene" id="AUR62031346-RA">
    <property type="protein sequence ID" value="AUR62031346-RA:cds"/>
    <property type="gene ID" value="AUR62031346"/>
</dbReference>
<sequence>MSLRCCELGGVGELAAIQLLGPGPKGSGDVGPVDHIFLNCPFTRRLWVCGPLGIRITDYDSSFHQWFISLLLSVISLKNWDGLDSILSSTWAIWILRNNIRFRQAIWSPHVVFQIAQDCINRSLAARDLTSLDSSPPPGFGYQSCSFHLVGNSYIPPTVALVVDGAWNSHDCRAGVGWCFYSLDSDICLGGAARACFALSAIQAELLACLIGLRMALRRGFSQVLVRTDCQLSVSILRNSSSDISTIWIQHQVRHILSSFQVCVIQKVPRDGVRSAHLLATSARRRQFVSYFF</sequence>
<dbReference type="GO" id="GO:0003676">
    <property type="term" value="F:nucleic acid binding"/>
    <property type="evidence" value="ECO:0007669"/>
    <property type="project" value="InterPro"/>
</dbReference>
<evidence type="ECO:0000259" key="1">
    <source>
        <dbReference type="Pfam" id="PF13456"/>
    </source>
</evidence>
<organism evidence="2 3">
    <name type="scientific">Chenopodium quinoa</name>
    <name type="common">Quinoa</name>
    <dbReference type="NCBI Taxonomy" id="63459"/>
    <lineage>
        <taxon>Eukaryota</taxon>
        <taxon>Viridiplantae</taxon>
        <taxon>Streptophyta</taxon>
        <taxon>Embryophyta</taxon>
        <taxon>Tracheophyta</taxon>
        <taxon>Spermatophyta</taxon>
        <taxon>Magnoliopsida</taxon>
        <taxon>eudicotyledons</taxon>
        <taxon>Gunneridae</taxon>
        <taxon>Pentapetalae</taxon>
        <taxon>Caryophyllales</taxon>
        <taxon>Chenopodiaceae</taxon>
        <taxon>Chenopodioideae</taxon>
        <taxon>Atripliceae</taxon>
        <taxon>Chenopodium</taxon>
    </lineage>
</organism>
<dbReference type="InterPro" id="IPR036397">
    <property type="entry name" value="RNaseH_sf"/>
</dbReference>
<dbReference type="CDD" id="cd06222">
    <property type="entry name" value="RNase_H_like"/>
    <property type="match status" value="1"/>
</dbReference>
<protein>
    <recommendedName>
        <fullName evidence="1">RNase H type-1 domain-containing protein</fullName>
    </recommendedName>
</protein>
<dbReference type="Pfam" id="PF13456">
    <property type="entry name" value="RVT_3"/>
    <property type="match status" value="1"/>
</dbReference>
<evidence type="ECO:0000313" key="2">
    <source>
        <dbReference type="EnsemblPlants" id="AUR62031346-RA:cds"/>
    </source>
</evidence>
<reference evidence="2" key="2">
    <citation type="submission" date="2021-03" db="UniProtKB">
        <authorList>
            <consortium name="EnsemblPlants"/>
        </authorList>
    </citation>
    <scope>IDENTIFICATION</scope>
</reference>